<accession>A0A9X3FNZ6</accession>
<organism evidence="2 3">
    <name type="scientific">Aerococcus kribbianus</name>
    <dbReference type="NCBI Taxonomy" id="2999064"/>
    <lineage>
        <taxon>Bacteria</taxon>
        <taxon>Bacillati</taxon>
        <taxon>Bacillota</taxon>
        <taxon>Bacilli</taxon>
        <taxon>Lactobacillales</taxon>
        <taxon>Aerococcaceae</taxon>
        <taxon>Aerococcus</taxon>
    </lineage>
</organism>
<evidence type="ECO:0000259" key="1">
    <source>
        <dbReference type="Pfam" id="PF00326"/>
    </source>
</evidence>
<dbReference type="GO" id="GO:0008236">
    <property type="term" value="F:serine-type peptidase activity"/>
    <property type="evidence" value="ECO:0007669"/>
    <property type="project" value="InterPro"/>
</dbReference>
<dbReference type="EMBL" id="JAPRFR010000001">
    <property type="protein sequence ID" value="MCZ0725349.1"/>
    <property type="molecule type" value="Genomic_DNA"/>
</dbReference>
<name>A0A9X3FNZ6_9LACT</name>
<gene>
    <name evidence="2" type="ORF">OW157_02060</name>
</gene>
<reference evidence="2" key="1">
    <citation type="submission" date="2022-12" db="EMBL/GenBank/DDBJ databases">
        <title>Description and comparative metabolic analysis of Aerococcus sp. nov., isolated from the feces of a pig.</title>
        <authorList>
            <person name="Chang Y.-H."/>
        </authorList>
    </citation>
    <scope>NUCLEOTIDE SEQUENCE</scope>
    <source>
        <strain evidence="2">YH-aer222</strain>
    </source>
</reference>
<dbReference type="InterPro" id="IPR050228">
    <property type="entry name" value="Carboxylesterase_BioH"/>
</dbReference>
<dbReference type="AlphaFoldDB" id="A0A9X3FNZ6"/>
<dbReference type="PANTHER" id="PTHR43194:SF2">
    <property type="entry name" value="PEROXISOMAL MEMBRANE PROTEIN LPX1"/>
    <property type="match status" value="1"/>
</dbReference>
<evidence type="ECO:0000313" key="3">
    <source>
        <dbReference type="Proteomes" id="UP001146670"/>
    </source>
</evidence>
<dbReference type="InterPro" id="IPR001375">
    <property type="entry name" value="Peptidase_S9_cat"/>
</dbReference>
<dbReference type="RefSeq" id="WP_268751670.1">
    <property type="nucleotide sequence ID" value="NZ_JAPRFQ010000001.1"/>
</dbReference>
<protein>
    <submittedName>
        <fullName evidence="2">Alpha/beta fold hydrolase</fullName>
    </submittedName>
</protein>
<evidence type="ECO:0000313" key="2">
    <source>
        <dbReference type="EMBL" id="MCZ0725349.1"/>
    </source>
</evidence>
<keyword evidence="2" id="KW-0378">Hydrolase</keyword>
<dbReference type="GO" id="GO:0006508">
    <property type="term" value="P:proteolysis"/>
    <property type="evidence" value="ECO:0007669"/>
    <property type="project" value="InterPro"/>
</dbReference>
<dbReference type="Proteomes" id="UP001146670">
    <property type="component" value="Unassembled WGS sequence"/>
</dbReference>
<dbReference type="Pfam" id="PF00326">
    <property type="entry name" value="Peptidase_S9"/>
    <property type="match status" value="1"/>
</dbReference>
<sequence>MKLSRRRRQVGNIPLLELAPYPQRNQALKLLILYHGWQSNKELNFTLAKKLCFLGYRVIIPDAINHGERFVKKSPIPSFTFWQSIQGNLFEFSYLLAYYHKHHLIADNDIAVAGVSMGGMTTCALLTHHPEIKVAACIMGTPDLLTYRKRLKGHIHQAGLHLPENYNHLTAWIPNYDLASQAEKLGQRPILFWHGQNDWRVPYAPIADFVAKHPDQKIHFISENTGHLVTIATMDKIQAFFKEHF</sequence>
<dbReference type="SUPFAM" id="SSF53474">
    <property type="entry name" value="alpha/beta-Hydrolases"/>
    <property type="match status" value="1"/>
</dbReference>
<proteinExistence type="predicted"/>
<dbReference type="Gene3D" id="3.40.50.1820">
    <property type="entry name" value="alpha/beta hydrolase"/>
    <property type="match status" value="1"/>
</dbReference>
<dbReference type="InterPro" id="IPR029058">
    <property type="entry name" value="AB_hydrolase_fold"/>
</dbReference>
<keyword evidence="3" id="KW-1185">Reference proteome</keyword>
<comment type="caution">
    <text evidence="2">The sequence shown here is derived from an EMBL/GenBank/DDBJ whole genome shotgun (WGS) entry which is preliminary data.</text>
</comment>
<dbReference type="PANTHER" id="PTHR43194">
    <property type="entry name" value="HYDROLASE ALPHA/BETA FOLD FAMILY"/>
    <property type="match status" value="1"/>
</dbReference>
<feature type="domain" description="Peptidase S9 prolyl oligopeptidase catalytic" evidence="1">
    <location>
        <begin position="97"/>
        <end position="227"/>
    </location>
</feature>